<evidence type="ECO:0000256" key="5">
    <source>
        <dbReference type="ARBA" id="ARBA00023157"/>
    </source>
</evidence>
<protein>
    <recommendedName>
        <fullName evidence="9">Endonuclease</fullName>
    </recommendedName>
</protein>
<keyword evidence="4" id="KW-0378">Hydrolase</keyword>
<dbReference type="PANTHER" id="PTHR33146:SF26">
    <property type="entry name" value="ENDONUCLEASE 4"/>
    <property type="match status" value="1"/>
</dbReference>
<proteinExistence type="predicted"/>
<evidence type="ECO:0000256" key="6">
    <source>
        <dbReference type="ARBA" id="ARBA00023180"/>
    </source>
</evidence>
<reference evidence="7 8" key="1">
    <citation type="submission" date="2015-04" db="EMBL/GenBank/DDBJ databases">
        <title>Comparative genomics of rhizobia nodulating Arachis hypogaea in China.</title>
        <authorList>
            <person name="Li Y."/>
        </authorList>
    </citation>
    <scope>NUCLEOTIDE SEQUENCE [LARGE SCALE GENOMIC DNA]</scope>
    <source>
        <strain evidence="7 8">CCBAU 51757</strain>
    </source>
</reference>
<accession>A0A4Q0RZG2</accession>
<evidence type="ECO:0008006" key="9">
    <source>
        <dbReference type="Google" id="ProtNLM"/>
    </source>
</evidence>
<keyword evidence="6" id="KW-0325">Glycoprotein</keyword>
<dbReference type="AlphaFoldDB" id="A0A4Q0RZG2"/>
<gene>
    <name evidence="7" type="ORF">XH99_28575</name>
</gene>
<name>A0A4Q0RZG2_9BRAD</name>
<dbReference type="InterPro" id="IPR008947">
    <property type="entry name" value="PLipase_C/P1_nuclease_dom_sf"/>
</dbReference>
<comment type="caution">
    <text evidence="7">The sequence shown here is derived from an EMBL/GenBank/DDBJ whole genome shotgun (WGS) entry which is preliminary data.</text>
</comment>
<organism evidence="7 8">
    <name type="scientific">Bradyrhizobium nanningense</name>
    <dbReference type="NCBI Taxonomy" id="1325118"/>
    <lineage>
        <taxon>Bacteria</taxon>
        <taxon>Pseudomonadati</taxon>
        <taxon>Pseudomonadota</taxon>
        <taxon>Alphaproteobacteria</taxon>
        <taxon>Hyphomicrobiales</taxon>
        <taxon>Nitrobacteraceae</taxon>
        <taxon>Bradyrhizobium</taxon>
    </lineage>
</organism>
<keyword evidence="5" id="KW-1015">Disulfide bond</keyword>
<keyword evidence="2" id="KW-0479">Metal-binding</keyword>
<dbReference type="CDD" id="cd11010">
    <property type="entry name" value="S1-P1_nuclease"/>
    <property type="match status" value="1"/>
</dbReference>
<evidence type="ECO:0000313" key="7">
    <source>
        <dbReference type="EMBL" id="RXH24052.1"/>
    </source>
</evidence>
<evidence type="ECO:0000256" key="2">
    <source>
        <dbReference type="ARBA" id="ARBA00022723"/>
    </source>
</evidence>
<evidence type="ECO:0000256" key="1">
    <source>
        <dbReference type="ARBA" id="ARBA00022722"/>
    </source>
</evidence>
<keyword evidence="1" id="KW-0540">Nuclease</keyword>
<dbReference type="GO" id="GO:0016788">
    <property type="term" value="F:hydrolase activity, acting on ester bonds"/>
    <property type="evidence" value="ECO:0007669"/>
    <property type="project" value="InterPro"/>
</dbReference>
<dbReference type="PANTHER" id="PTHR33146">
    <property type="entry name" value="ENDONUCLEASE 4"/>
    <property type="match status" value="1"/>
</dbReference>
<evidence type="ECO:0000256" key="4">
    <source>
        <dbReference type="ARBA" id="ARBA00022801"/>
    </source>
</evidence>
<keyword evidence="3" id="KW-0255">Endonuclease</keyword>
<evidence type="ECO:0000313" key="8">
    <source>
        <dbReference type="Proteomes" id="UP000289546"/>
    </source>
</evidence>
<dbReference type="Proteomes" id="UP000289546">
    <property type="component" value="Unassembled WGS sequence"/>
</dbReference>
<evidence type="ECO:0000256" key="3">
    <source>
        <dbReference type="ARBA" id="ARBA00022759"/>
    </source>
</evidence>
<dbReference type="Gene3D" id="1.10.575.10">
    <property type="entry name" value="P1 Nuclease"/>
    <property type="match status" value="1"/>
</dbReference>
<keyword evidence="8" id="KW-1185">Reference proteome</keyword>
<dbReference type="EMBL" id="LBJQ01000089">
    <property type="protein sequence ID" value="RXH24052.1"/>
    <property type="molecule type" value="Genomic_DNA"/>
</dbReference>
<dbReference type="InterPro" id="IPR003154">
    <property type="entry name" value="S1/P1nuclease"/>
</dbReference>
<dbReference type="GO" id="GO:0004519">
    <property type="term" value="F:endonuclease activity"/>
    <property type="evidence" value="ECO:0007669"/>
    <property type="project" value="UniProtKB-KW"/>
</dbReference>
<sequence length="283" mass="31471">MRPAAKRRQPFLILLVTLITIIALPIAKARAWGQEGHSIIAELAERRLDQDTLRKVKTLLGGVSMASVASWADDYRASHPESGGWHFVDIPFDQTAYDPMRDCKPEKGDCVIHAIARFRADVTDCSKSLTERGDALKFLIHFIGDVHQPLHAETRFAADGTDDQGGNKVIVTFFDQPNMKLHALWDTGLIMHTVYNWGAYVTRLQTGWLNGRDVSSLDGGTPIDWAVESHRYVALAYDIPANGVISQAYYDKALPVVDRQLAVAAIRLVRLLNETLHNADSCP</sequence>
<dbReference type="GO" id="GO:0046872">
    <property type="term" value="F:metal ion binding"/>
    <property type="evidence" value="ECO:0007669"/>
    <property type="project" value="UniProtKB-KW"/>
</dbReference>
<dbReference type="GO" id="GO:0003676">
    <property type="term" value="F:nucleic acid binding"/>
    <property type="evidence" value="ECO:0007669"/>
    <property type="project" value="InterPro"/>
</dbReference>
<dbReference type="SUPFAM" id="SSF48537">
    <property type="entry name" value="Phospholipase C/P1 nuclease"/>
    <property type="match status" value="1"/>
</dbReference>
<dbReference type="Pfam" id="PF02265">
    <property type="entry name" value="S1-P1_nuclease"/>
    <property type="match status" value="1"/>
</dbReference>
<dbReference type="GO" id="GO:0006308">
    <property type="term" value="P:DNA catabolic process"/>
    <property type="evidence" value="ECO:0007669"/>
    <property type="project" value="InterPro"/>
</dbReference>